<comment type="caution">
    <text evidence="11">The sequence shown here is derived from an EMBL/GenBank/DDBJ whole genome shotgun (WGS) entry which is preliminary data.</text>
</comment>
<dbReference type="PANTHER" id="PTHR36447:SF2">
    <property type="entry name" value="BETA-GALACTOSIDASE YESZ"/>
    <property type="match status" value="1"/>
</dbReference>
<proteinExistence type="inferred from homology"/>
<evidence type="ECO:0000259" key="8">
    <source>
        <dbReference type="Pfam" id="PF02449"/>
    </source>
</evidence>
<dbReference type="InterPro" id="IPR017853">
    <property type="entry name" value="GH"/>
</dbReference>
<dbReference type="GO" id="GO:0004565">
    <property type="term" value="F:beta-galactosidase activity"/>
    <property type="evidence" value="ECO:0007669"/>
    <property type="project" value="UniProtKB-EC"/>
</dbReference>
<dbReference type="GO" id="GO:0005975">
    <property type="term" value="P:carbohydrate metabolic process"/>
    <property type="evidence" value="ECO:0007669"/>
    <property type="project" value="InterPro"/>
</dbReference>
<comment type="similarity">
    <text evidence="2">Belongs to the glycosyl hydrolase 42 family.</text>
</comment>
<evidence type="ECO:0000256" key="3">
    <source>
        <dbReference type="ARBA" id="ARBA00012756"/>
    </source>
</evidence>
<evidence type="ECO:0000256" key="7">
    <source>
        <dbReference type="ARBA" id="ARBA00023295"/>
    </source>
</evidence>
<reference evidence="11" key="1">
    <citation type="submission" date="2020-12" db="EMBL/GenBank/DDBJ databases">
        <title>Vagococcus allomyrinae sp. nov. and Enterococcus lavae sp. nov., isolated from the larvae of Allomyrina dichotoma.</title>
        <authorList>
            <person name="Lee S.D."/>
        </authorList>
    </citation>
    <scope>NUCLEOTIDE SEQUENCE</scope>
    <source>
        <strain evidence="11">BWB3-3</strain>
    </source>
</reference>
<keyword evidence="7" id="KW-0326">Glycosidase</keyword>
<evidence type="ECO:0000256" key="5">
    <source>
        <dbReference type="ARBA" id="ARBA00022801"/>
    </source>
</evidence>
<dbReference type="CDD" id="cd03143">
    <property type="entry name" value="A4_beta-galactosidase_middle_domain"/>
    <property type="match status" value="1"/>
</dbReference>
<dbReference type="Gene3D" id="3.20.20.80">
    <property type="entry name" value="Glycosidases"/>
    <property type="match status" value="1"/>
</dbReference>
<dbReference type="SUPFAM" id="SSF51445">
    <property type="entry name" value="(Trans)glycosidases"/>
    <property type="match status" value="1"/>
</dbReference>
<dbReference type="InterPro" id="IPR013830">
    <property type="entry name" value="SGNH_hydro"/>
</dbReference>
<dbReference type="Proteomes" id="UP000674938">
    <property type="component" value="Unassembled WGS sequence"/>
</dbReference>
<dbReference type="Pfam" id="PF08532">
    <property type="entry name" value="Glyco_hydro_42M"/>
    <property type="match status" value="1"/>
</dbReference>
<dbReference type="CDD" id="cd01821">
    <property type="entry name" value="Rhamnogalacturan_acetylesterase_like"/>
    <property type="match status" value="1"/>
</dbReference>
<evidence type="ECO:0000259" key="9">
    <source>
        <dbReference type="Pfam" id="PF08532"/>
    </source>
</evidence>
<dbReference type="InterPro" id="IPR003476">
    <property type="entry name" value="Glyco_hydro_42"/>
</dbReference>
<dbReference type="InterPro" id="IPR037459">
    <property type="entry name" value="RhgT-like"/>
</dbReference>
<dbReference type="InterPro" id="IPR036514">
    <property type="entry name" value="SGNH_hydro_sf"/>
</dbReference>
<dbReference type="InterPro" id="IPR013529">
    <property type="entry name" value="Glyco_hydro_42_N"/>
</dbReference>
<name>A0A940P371_9ENTE</name>
<organism evidence="11 12">
    <name type="scientific">Vagococcus allomyrinae</name>
    <dbReference type="NCBI Taxonomy" id="2794353"/>
    <lineage>
        <taxon>Bacteria</taxon>
        <taxon>Bacillati</taxon>
        <taxon>Bacillota</taxon>
        <taxon>Bacilli</taxon>
        <taxon>Lactobacillales</taxon>
        <taxon>Enterococcaceae</taxon>
        <taxon>Vagococcus</taxon>
    </lineage>
</organism>
<feature type="domain" description="Beta-galactosidase trimerisation" evidence="9">
    <location>
        <begin position="600"/>
        <end position="779"/>
    </location>
</feature>
<keyword evidence="4" id="KW-0479">Metal-binding</keyword>
<evidence type="ECO:0000256" key="4">
    <source>
        <dbReference type="ARBA" id="ARBA00022723"/>
    </source>
</evidence>
<dbReference type="GO" id="GO:0009341">
    <property type="term" value="C:beta-galactosidase complex"/>
    <property type="evidence" value="ECO:0007669"/>
    <property type="project" value="InterPro"/>
</dbReference>
<dbReference type="EMBL" id="JAEEGA010000002">
    <property type="protein sequence ID" value="MBP1040190.1"/>
    <property type="molecule type" value="Genomic_DNA"/>
</dbReference>
<dbReference type="Pfam" id="PF02449">
    <property type="entry name" value="Glyco_hydro_42"/>
    <property type="match status" value="1"/>
</dbReference>
<evidence type="ECO:0000256" key="1">
    <source>
        <dbReference type="ARBA" id="ARBA00001412"/>
    </source>
</evidence>
<feature type="domain" description="Glycoside hydrolase family 42 N-terminal" evidence="8">
    <location>
        <begin position="220"/>
        <end position="585"/>
    </location>
</feature>
<evidence type="ECO:0000256" key="2">
    <source>
        <dbReference type="ARBA" id="ARBA00005940"/>
    </source>
</evidence>
<dbReference type="InterPro" id="IPR013738">
    <property type="entry name" value="Beta_galactosidase_Trimer"/>
</dbReference>
<dbReference type="AlphaFoldDB" id="A0A940P371"/>
<keyword evidence="12" id="KW-1185">Reference proteome</keyword>
<sequence length="868" mass="97864">MKILLAGDSTVADYPLSQAPMMGWGQALKGLCSELEVINYAKCGATTASFVSEGQWASLLKAVAPEVVVLIQFGHNDQKSENGVTANDFYRNLTEMVAQVKQRGGRPVLCTPIERRQQIQGEWFKSLQRESLIIKNVGSETETRVFDLNSYSFLLYQLTEPKVVETYFLHMGTHPHYPMGLSDDTHLSELGAEKIARYVANRLNELSAANLFDSYYYGACMYPEVIDRETLQTDIKHMKKIGMNLARIGEFVWGQLEPAEGTYDVRFLEETLSLYRDNQIDVILCIPTPTPPRWLTRDYPECCLKNNDGTVMTHGSRQHVCTNHPYFRQKAYELTKAIAKVAEKYDNVVAIQLDNEFKCHVDLCYCKACEKGWHQWLEDNYHHIDGLNKAWGTAIWSESYGSFQDVVLPTTTPFLHNASLMTAFRKYTADSLNEFAHGLCHVIRQETFKPITHNTALGFNLANQALFSELDVAAFDTYAPASNYPGYTLNLDLWRNLKQVPEMLLLETSTSHAGHIENYIEPHPPKYLQTEIFTGFAAGLKAFTYWHFRGHRYGVEQPHSTVVTAWGEPDLGYEDVVAGGQRLQELRPLLADTEVVKSKIGLIYSDRAKRFYHTETGGFYDYRELITDYYSALSHQGLSVEVIQEETDFSAFEVILVPYVRYLSAKLAAALRHFTEQGGKLILGPMTGDRTKEHALVEGGISLADWLGLATVTQFSCNQPLTANYEGESMELWGLITSFASTDQSVSQITSELAKGKSVLAKKQIGLGEGLYVGAQPKQLVGNQSWQAFIQKELAPFDNKQNFLTISEGIVCYCRDNPERRDFYLANMTGHPCGYQLKQTGQDLLNLVTLSGKQSLEPYGMLVLSFKK</sequence>
<dbReference type="RefSeq" id="WP_209525082.1">
    <property type="nucleotide sequence ID" value="NZ_JAEEGA010000002.1"/>
</dbReference>
<dbReference type="Gene3D" id="3.40.50.880">
    <property type="match status" value="1"/>
</dbReference>
<protein>
    <recommendedName>
        <fullName evidence="3">beta-galactosidase</fullName>
        <ecNumber evidence="3">3.2.1.23</ecNumber>
    </recommendedName>
</protein>
<evidence type="ECO:0000313" key="11">
    <source>
        <dbReference type="EMBL" id="MBP1040190.1"/>
    </source>
</evidence>
<dbReference type="PANTHER" id="PTHR36447">
    <property type="entry name" value="BETA-GALACTOSIDASE GANA"/>
    <property type="match status" value="1"/>
</dbReference>
<gene>
    <name evidence="11" type="ORF">I6N95_04105</name>
</gene>
<dbReference type="SUPFAM" id="SSF52317">
    <property type="entry name" value="Class I glutamine amidotransferase-like"/>
    <property type="match status" value="1"/>
</dbReference>
<keyword evidence="6" id="KW-0862">Zinc</keyword>
<feature type="domain" description="SGNH hydrolase-type esterase" evidence="10">
    <location>
        <begin position="7"/>
        <end position="193"/>
    </location>
</feature>
<accession>A0A940P371</accession>
<keyword evidence="5" id="KW-0378">Hydrolase</keyword>
<dbReference type="EC" id="3.2.1.23" evidence="3"/>
<dbReference type="InterPro" id="IPR029062">
    <property type="entry name" value="Class_I_gatase-like"/>
</dbReference>
<evidence type="ECO:0000256" key="6">
    <source>
        <dbReference type="ARBA" id="ARBA00022833"/>
    </source>
</evidence>
<evidence type="ECO:0000313" key="12">
    <source>
        <dbReference type="Proteomes" id="UP000674938"/>
    </source>
</evidence>
<comment type="catalytic activity">
    <reaction evidence="1">
        <text>Hydrolysis of terminal non-reducing beta-D-galactose residues in beta-D-galactosides.</text>
        <dbReference type="EC" id="3.2.1.23"/>
    </reaction>
</comment>
<dbReference type="Gene3D" id="3.40.50.1110">
    <property type="entry name" value="SGNH hydrolase"/>
    <property type="match status" value="1"/>
</dbReference>
<evidence type="ECO:0000259" key="10">
    <source>
        <dbReference type="Pfam" id="PF13472"/>
    </source>
</evidence>
<dbReference type="Pfam" id="PF13472">
    <property type="entry name" value="Lipase_GDSL_2"/>
    <property type="match status" value="1"/>
</dbReference>
<dbReference type="GO" id="GO:0046872">
    <property type="term" value="F:metal ion binding"/>
    <property type="evidence" value="ECO:0007669"/>
    <property type="project" value="UniProtKB-KW"/>
</dbReference>
<dbReference type="SUPFAM" id="SSF52266">
    <property type="entry name" value="SGNH hydrolase"/>
    <property type="match status" value="1"/>
</dbReference>